<dbReference type="SUPFAM" id="SSF54001">
    <property type="entry name" value="Cysteine proteinases"/>
    <property type="match status" value="1"/>
</dbReference>
<keyword evidence="3" id="KW-0378">Hydrolase</keyword>
<evidence type="ECO:0000259" key="2">
    <source>
        <dbReference type="SMART" id="SM00645"/>
    </source>
</evidence>
<dbReference type="RefSeq" id="WP_179789642.1">
    <property type="nucleotide sequence ID" value="NZ_BAAARR010000005.1"/>
</dbReference>
<keyword evidence="4" id="KW-1185">Reference proteome</keyword>
<keyword evidence="3" id="KW-0645">Protease</keyword>
<dbReference type="InterPro" id="IPR000668">
    <property type="entry name" value="Peptidase_C1A_C"/>
</dbReference>
<reference evidence="3 4" key="1">
    <citation type="submission" date="2020-07" db="EMBL/GenBank/DDBJ databases">
        <title>Sequencing the genomes of 1000 actinobacteria strains.</title>
        <authorList>
            <person name="Klenk H.-P."/>
        </authorList>
    </citation>
    <scope>NUCLEOTIDE SEQUENCE [LARGE SCALE GENOMIC DNA]</scope>
    <source>
        <strain evidence="3 4">DSM 18448</strain>
    </source>
</reference>
<gene>
    <name evidence="3" type="ORF">F4554_004824</name>
</gene>
<proteinExistence type="inferred from homology"/>
<dbReference type="Pfam" id="PF00112">
    <property type="entry name" value="Peptidase_C1"/>
    <property type="match status" value="1"/>
</dbReference>
<sequence>MSVDLAAIVSTLEAVGAAWQAGETSQTGLSEHDQRVRLGYVPGPGQPSVQQRERISQARLGSHIRALAARAVPGAVDWRNHDGGNYVTPIKDQGSCGSCVAFGVGAAVDANMRITRGLPLSHPEAGLLQDVSEAQLFFYNGRSCTVGWDVTSAMSYCTYFGLVPESSYPYTANDQSGYLPNDYGQVVTRIKQVRTLTDHADMKSWLEQHGPLATAFTVYEDFQSYRGGIYTHEYGDYQGGHCVCVIGYDDSRGAWLCKNQWGTGWGESGYFWIQYGQCGIDAMMWAVEGFDLLYSAKPSAATTLTGFAVHGSASRIYYLGEEQHVHELGWNTGWYQSDVTTRAAGAPRVGRTPMTGFAVGGNDSRVYYLTDDGSVHELWWSGDGYWGNGWHATNLTEATGADRARPGSGMCSFGIGGTASRVYYISVDGHVHELSWSNGWYHGDLSALVGAPPAVTASGLTGFAVNGTSPCVYYIGEEGHVHELSWSGQTWRHLDVSALTDAPFATAASGIASVAYNGDSPRVYYISPDGHVRELSWSNGWYAGDVTAVTGAWPAAVGTAVTAFGHAGSNIWIYYLAEGGNVNELGWQGNWFHNDLTAITQSPPAAPVSSLQAFGRDGTNPRVYYQTWDGHLHELFWESHWGQADLTGMPTG</sequence>
<dbReference type="SUPFAM" id="SSF89372">
    <property type="entry name" value="Fucose-specific lectin"/>
    <property type="match status" value="1"/>
</dbReference>
<dbReference type="Pfam" id="PF07938">
    <property type="entry name" value="Fungal_lectin"/>
    <property type="match status" value="1"/>
</dbReference>
<dbReference type="InterPro" id="IPR039417">
    <property type="entry name" value="Peptidase_C1A_papain-like"/>
</dbReference>
<evidence type="ECO:0000313" key="3">
    <source>
        <dbReference type="EMBL" id="NYH92186.1"/>
    </source>
</evidence>
<dbReference type="EMBL" id="JACBZH010000001">
    <property type="protein sequence ID" value="NYH92186.1"/>
    <property type="molecule type" value="Genomic_DNA"/>
</dbReference>
<comment type="caution">
    <text evidence="3">The sequence shown here is derived from an EMBL/GenBank/DDBJ whole genome shotgun (WGS) entry which is preliminary data.</text>
</comment>
<dbReference type="CDD" id="cd02248">
    <property type="entry name" value="Peptidase_C1A"/>
    <property type="match status" value="1"/>
</dbReference>
<dbReference type="PANTHER" id="PTHR12411">
    <property type="entry name" value="CYSTEINE PROTEASE FAMILY C1-RELATED"/>
    <property type="match status" value="1"/>
</dbReference>
<accession>A0A852ZU43</accession>
<dbReference type="Gene3D" id="3.90.70.10">
    <property type="entry name" value="Cysteine proteinases"/>
    <property type="match status" value="1"/>
</dbReference>
<dbReference type="PROSITE" id="PS00639">
    <property type="entry name" value="THIOL_PROTEASE_HIS"/>
    <property type="match status" value="1"/>
</dbReference>
<organism evidence="3 4">
    <name type="scientific">Actinopolymorpha rutila</name>
    <dbReference type="NCBI Taxonomy" id="446787"/>
    <lineage>
        <taxon>Bacteria</taxon>
        <taxon>Bacillati</taxon>
        <taxon>Actinomycetota</taxon>
        <taxon>Actinomycetes</taxon>
        <taxon>Propionibacteriales</taxon>
        <taxon>Actinopolymorphaceae</taxon>
        <taxon>Actinopolymorpha</taxon>
    </lineage>
</organism>
<protein>
    <submittedName>
        <fullName evidence="3">C1A family cysteine protease/predicted heme/steroid binding protein</fullName>
    </submittedName>
</protein>
<dbReference type="InterPro" id="IPR025660">
    <property type="entry name" value="Pept_his_AS"/>
</dbReference>
<dbReference type="SMART" id="SM00645">
    <property type="entry name" value="Pept_C1"/>
    <property type="match status" value="1"/>
</dbReference>
<name>A0A852ZU43_9ACTN</name>
<dbReference type="AlphaFoldDB" id="A0A852ZU43"/>
<dbReference type="InterPro" id="IPR012475">
    <property type="entry name" value="Fungal_lectin"/>
</dbReference>
<feature type="domain" description="Peptidase C1A papain C-terminal" evidence="2">
    <location>
        <begin position="72"/>
        <end position="288"/>
    </location>
</feature>
<dbReference type="InterPro" id="IPR013128">
    <property type="entry name" value="Peptidase_C1A"/>
</dbReference>
<dbReference type="Proteomes" id="UP000579605">
    <property type="component" value="Unassembled WGS sequence"/>
</dbReference>
<comment type="similarity">
    <text evidence="1">Belongs to the peptidase C1 family.</text>
</comment>
<dbReference type="GO" id="GO:0008234">
    <property type="term" value="F:cysteine-type peptidase activity"/>
    <property type="evidence" value="ECO:0007669"/>
    <property type="project" value="InterPro"/>
</dbReference>
<evidence type="ECO:0000313" key="4">
    <source>
        <dbReference type="Proteomes" id="UP000579605"/>
    </source>
</evidence>
<dbReference type="Gene3D" id="2.120.10.70">
    <property type="entry name" value="Fucose-specific lectin"/>
    <property type="match status" value="2"/>
</dbReference>
<dbReference type="GO" id="GO:0006508">
    <property type="term" value="P:proteolysis"/>
    <property type="evidence" value="ECO:0007669"/>
    <property type="project" value="UniProtKB-KW"/>
</dbReference>
<evidence type="ECO:0000256" key="1">
    <source>
        <dbReference type="ARBA" id="ARBA00008455"/>
    </source>
</evidence>
<dbReference type="InterPro" id="IPR038765">
    <property type="entry name" value="Papain-like_cys_pep_sf"/>
</dbReference>